<reference evidence="2" key="1">
    <citation type="submission" date="2025-08" db="UniProtKB">
        <authorList>
            <consortium name="RefSeq"/>
        </authorList>
    </citation>
    <scope>IDENTIFICATION</scope>
</reference>
<accession>A0AC55D2T6</accession>
<evidence type="ECO:0000313" key="1">
    <source>
        <dbReference type="Proteomes" id="UP000694863"/>
    </source>
</evidence>
<gene>
    <name evidence="2" type="primary">CADPS</name>
</gene>
<dbReference type="Proteomes" id="UP000694863">
    <property type="component" value="Unplaced"/>
</dbReference>
<proteinExistence type="predicted"/>
<name>A0AC55D2T6_ECHTE</name>
<sequence>MNAVQSYYEVFLKSDRVARMVQSGGCSANDSREVFKKHIEKRVRSLPEIDGLSKETVLSSWMAKFDAIYRGEEDPRKQQARMTASAASELILSKEQLYEMFQNILGIKKFEHQLLYNACQLDNPDEQAAQIRRELDGRLQMADQIARERKFPKFVSKEMENMYIEELKSSVNLLMANLESMPVSKGGEFKLQKLKRSHNASIIDMGEESENQLSKSDVVLSFSLEVVIMEVQGLKSLAPNRIVYCTMEVEGGEKLQTDQAEASKPTKSKVQCRNIRRIKNLKLCKNKSTRLPIRRRSLHARLQLPGRAEAALPAKDEFPALSDHNNHLVKVLTPKLSAELRAKCTPSAFTVDDVGQPSILTMGCMAGDEESYEVFKELFDPIIEDRISVGLHACSLGHRKGRKQDGQNAWLHDALPKNQVQWGSSEEASVPVVVALLRAVQVILHPTPNSPKQSEWHKMAVSKNCPDQDLKIKLAVRMDKPQNMKHSGYLWAIGKNVWKRWKKRFFVLVQVSQYTFAMCSYREKKAEPQELLQLDGYTVDYTDPQPGLEGGRAFFNAVKEGDTVIFASDDEQDRILWVQAMYRATGQSHKPVPPTQVQKLNAKGGNVPQLDAPISQFYADRAQKHGMDEFISSNPCNFDHASLFEMVQRLTLDHRLNDSYSCLGWFSPGQVFVLDEYCARNGVRGCHRHLCYLRDLLERAENGAMIDPTLLHYSFAFCASHVHGNRPDGIGTVTVEEKERFEEIKERLRVLLENQITHFRYCFPFGRPEGALKATLSLLERVLMKDIVTPVPQEEVKTVIRKCLEQAALVNYSRLSEYAKIEGKKREMYEHPVFCLASQVMDLTIQNQKDAENVGRLITPAKKLEDTIRLAELVIEVLQQNEEHHAEGKEAFAWWSDLMVEHAETFLSLFAVDMDAALEVQPPDTWDSFPLFQLLNDFLRTDYNLCNGKFHKHLQDLFAPLVVRYVDLMESSIAQSIHRGFERESWEPVNNGSGTSEDLFWKLDALQTFIRDLHWPEEEFGKHLEQRLKLMASDMIESCVKRTRIAFEVKLQKTSRSTDFRVPQSICTMFNVMVDAKAQSTKLCSMEMGQEHQYHSKIDELIEETVKEMITLLVAKFVTILEGVLAKLSRYDEGTLFSSFLSFTVKAASKYVDVPKPGMDVADAYVTFVRHSQDVLRDKVNEEMYIERLFDQWYNSSVNVICTWLTDRMDLQLHIYQLKTLIRMVKKTYRDFRLQGVLDSTLNSKTYETIRNRLTVEEATASVSEGGGLQGISMKDSDEEDEEDD</sequence>
<keyword evidence="1" id="KW-1185">Reference proteome</keyword>
<evidence type="ECO:0000313" key="2">
    <source>
        <dbReference type="RefSeq" id="XP_045146060.1"/>
    </source>
</evidence>
<protein>
    <submittedName>
        <fullName evidence="2">Calcium-dependent secretion activator 1</fullName>
    </submittedName>
</protein>
<dbReference type="RefSeq" id="XP_045146060.1">
    <property type="nucleotide sequence ID" value="XM_045290125.1"/>
</dbReference>
<organism evidence="1 2">
    <name type="scientific">Echinops telfairi</name>
    <name type="common">Lesser hedgehog tenrec</name>
    <dbReference type="NCBI Taxonomy" id="9371"/>
    <lineage>
        <taxon>Eukaryota</taxon>
        <taxon>Metazoa</taxon>
        <taxon>Chordata</taxon>
        <taxon>Craniata</taxon>
        <taxon>Vertebrata</taxon>
        <taxon>Euteleostomi</taxon>
        <taxon>Mammalia</taxon>
        <taxon>Eutheria</taxon>
        <taxon>Afrotheria</taxon>
        <taxon>Tenrecidae</taxon>
        <taxon>Tenrecinae</taxon>
        <taxon>Echinops</taxon>
    </lineage>
</organism>